<reference evidence="4 5" key="1">
    <citation type="submission" date="2023-04" db="EMBL/GenBank/DDBJ databases">
        <title>Marinoamorphus aggregata gen. nov., sp. Nov., isolate from tissue of brittle star Ophioplocus japonicus.</title>
        <authorList>
            <person name="Kawano K."/>
            <person name="Sawayama S."/>
            <person name="Nakagawa S."/>
        </authorList>
    </citation>
    <scope>NUCLEOTIDE SEQUENCE [LARGE SCALE GENOMIC DNA]</scope>
    <source>
        <strain evidence="4 5">NKW23</strain>
    </source>
</reference>
<protein>
    <submittedName>
        <fullName evidence="4">GNAT family N-acetyltransferase</fullName>
    </submittedName>
</protein>
<dbReference type="PROSITE" id="PS51186">
    <property type="entry name" value="GNAT"/>
    <property type="match status" value="1"/>
</dbReference>
<dbReference type="CDD" id="cd04301">
    <property type="entry name" value="NAT_SF"/>
    <property type="match status" value="1"/>
</dbReference>
<dbReference type="InterPro" id="IPR000182">
    <property type="entry name" value="GNAT_dom"/>
</dbReference>
<proteinExistence type="predicted"/>
<dbReference type="InterPro" id="IPR050832">
    <property type="entry name" value="Bact_Acetyltransf"/>
</dbReference>
<keyword evidence="2" id="KW-0012">Acyltransferase</keyword>
<evidence type="ECO:0000256" key="1">
    <source>
        <dbReference type="ARBA" id="ARBA00022679"/>
    </source>
</evidence>
<evidence type="ECO:0000259" key="3">
    <source>
        <dbReference type="PROSITE" id="PS51186"/>
    </source>
</evidence>
<evidence type="ECO:0000313" key="4">
    <source>
        <dbReference type="EMBL" id="GMG84426.1"/>
    </source>
</evidence>
<feature type="domain" description="N-acetyltransferase" evidence="3">
    <location>
        <begin position="8"/>
        <end position="151"/>
    </location>
</feature>
<gene>
    <name evidence="4" type="ORF">LNKW23_36420</name>
</gene>
<comment type="caution">
    <text evidence="4">The sequence shown here is derived from an EMBL/GenBank/DDBJ whole genome shotgun (WGS) entry which is preliminary data.</text>
</comment>
<dbReference type="Proteomes" id="UP001239909">
    <property type="component" value="Unassembled WGS sequence"/>
</dbReference>
<dbReference type="InterPro" id="IPR016181">
    <property type="entry name" value="Acyl_CoA_acyltransferase"/>
</dbReference>
<sequence>MTAALAAARIRAARPGDAAACAAILNAWIDATPWMVRVHPAEAVLRHYRERVLTQQSVFVAEVAGAVAGFLALDLAEAKVTALYVAAAHRGRGIGAALLGRAKAARPDRLRLWAFAANAGARRFYAREGFREAWRTEGENEEGLPDVLFLWGSHPGAPS</sequence>
<dbReference type="EMBL" id="BSYI01000035">
    <property type="protein sequence ID" value="GMG84426.1"/>
    <property type="molecule type" value="Genomic_DNA"/>
</dbReference>
<evidence type="ECO:0000313" key="5">
    <source>
        <dbReference type="Proteomes" id="UP001239909"/>
    </source>
</evidence>
<dbReference type="Pfam" id="PF13508">
    <property type="entry name" value="Acetyltransf_7"/>
    <property type="match status" value="1"/>
</dbReference>
<name>A0ABQ6LS14_9RHOB</name>
<evidence type="ECO:0000256" key="2">
    <source>
        <dbReference type="ARBA" id="ARBA00023315"/>
    </source>
</evidence>
<dbReference type="SUPFAM" id="SSF55729">
    <property type="entry name" value="Acyl-CoA N-acyltransferases (Nat)"/>
    <property type="match status" value="1"/>
</dbReference>
<keyword evidence="5" id="KW-1185">Reference proteome</keyword>
<dbReference type="PANTHER" id="PTHR43877">
    <property type="entry name" value="AMINOALKYLPHOSPHONATE N-ACETYLTRANSFERASE-RELATED-RELATED"/>
    <property type="match status" value="1"/>
</dbReference>
<dbReference type="Gene3D" id="3.40.630.30">
    <property type="match status" value="1"/>
</dbReference>
<accession>A0ABQ6LS14</accession>
<organism evidence="4 5">
    <name type="scientific">Paralimibaculum aggregatum</name>
    <dbReference type="NCBI Taxonomy" id="3036245"/>
    <lineage>
        <taxon>Bacteria</taxon>
        <taxon>Pseudomonadati</taxon>
        <taxon>Pseudomonadota</taxon>
        <taxon>Alphaproteobacteria</taxon>
        <taxon>Rhodobacterales</taxon>
        <taxon>Paracoccaceae</taxon>
        <taxon>Paralimibaculum</taxon>
    </lineage>
</organism>
<keyword evidence="1" id="KW-0808">Transferase</keyword>
<dbReference type="RefSeq" id="WP_285673474.1">
    <property type="nucleotide sequence ID" value="NZ_BSYI01000035.1"/>
</dbReference>